<feature type="domain" description="Calcineurin-like phosphoesterase" evidence="2">
    <location>
        <begin position="24"/>
        <end position="175"/>
    </location>
</feature>
<dbReference type="EMBL" id="CP111015">
    <property type="protein sequence ID" value="WAR03665.1"/>
    <property type="molecule type" value="Genomic_DNA"/>
</dbReference>
<keyword evidence="4" id="KW-1185">Reference proteome</keyword>
<evidence type="ECO:0000256" key="1">
    <source>
        <dbReference type="ARBA" id="ARBA00007993"/>
    </source>
</evidence>
<evidence type="ECO:0000313" key="3">
    <source>
        <dbReference type="EMBL" id="WAR03665.1"/>
    </source>
</evidence>
<dbReference type="PANTHER" id="PTHR12905:SF0">
    <property type="entry name" value="CALCINEURIN-LIKE PHOSPHOESTERASE DOMAIN-CONTAINING PROTEIN"/>
    <property type="match status" value="1"/>
</dbReference>
<dbReference type="InterPro" id="IPR004843">
    <property type="entry name" value="Calcineurin-like_PHP"/>
</dbReference>
<dbReference type="SUPFAM" id="SSF56300">
    <property type="entry name" value="Metallo-dependent phosphatases"/>
    <property type="match status" value="1"/>
</dbReference>
<dbReference type="InterPro" id="IPR051693">
    <property type="entry name" value="UPF0046_metallophosphoest"/>
</dbReference>
<accession>A0ABY7E0Z6</accession>
<dbReference type="InterPro" id="IPR029052">
    <property type="entry name" value="Metallo-depent_PP-like"/>
</dbReference>
<evidence type="ECO:0000313" key="4">
    <source>
        <dbReference type="Proteomes" id="UP001164746"/>
    </source>
</evidence>
<dbReference type="Pfam" id="PF00149">
    <property type="entry name" value="Metallophos"/>
    <property type="match status" value="1"/>
</dbReference>
<sequence length="378" mass="42594">MSIPLPHKVYKVGDTENPNARIVRVVHISDTHMQHDDYKQNIPEGDILIHSGDFSQYSLKIFLKRKSRERQNLVSEMNSFFGSLPFKHKVLVPGNHEMCFSESDKAFLESHLTEVIYLQDKSVQLEGLNIFGSPWTANRWYSYADSFTKKMSRLHRIWSEIPETTDILVTHMPPFCILDLATKKFAGLKNLFGATEGLCDTCSLVHAQSEHWGCRDLKKAVLKNIRCLKITATLVLWFYPFVLLFSLELLVGRTDKLLASPGLETGLTGSTSTLLTELVELSRLLGTDDTSDRDPKVETNMEKGNAAIGAGKERGSRLPQDISHICNTAEKVDPTFRYRDSRISPQLLRNLISRKASPGDEGSEEVRLDADTVLASLQ</sequence>
<evidence type="ECO:0000259" key="2">
    <source>
        <dbReference type="Pfam" id="PF00149"/>
    </source>
</evidence>
<feature type="non-terminal residue" evidence="3">
    <location>
        <position position="378"/>
    </location>
</feature>
<dbReference type="PANTHER" id="PTHR12905">
    <property type="entry name" value="METALLOPHOSPHOESTERASE"/>
    <property type="match status" value="1"/>
</dbReference>
<name>A0ABY7E0Z6_MYAAR</name>
<gene>
    <name evidence="3" type="ORF">MAR_010223</name>
</gene>
<dbReference type="Gene3D" id="3.60.21.10">
    <property type="match status" value="1"/>
</dbReference>
<comment type="similarity">
    <text evidence="1">Belongs to the UPF0046 family.</text>
</comment>
<organism evidence="3 4">
    <name type="scientific">Mya arenaria</name>
    <name type="common">Soft-shell clam</name>
    <dbReference type="NCBI Taxonomy" id="6604"/>
    <lineage>
        <taxon>Eukaryota</taxon>
        <taxon>Metazoa</taxon>
        <taxon>Spiralia</taxon>
        <taxon>Lophotrochozoa</taxon>
        <taxon>Mollusca</taxon>
        <taxon>Bivalvia</taxon>
        <taxon>Autobranchia</taxon>
        <taxon>Heteroconchia</taxon>
        <taxon>Euheterodonta</taxon>
        <taxon>Imparidentia</taxon>
        <taxon>Neoheterodontei</taxon>
        <taxon>Myida</taxon>
        <taxon>Myoidea</taxon>
        <taxon>Myidae</taxon>
        <taxon>Mya</taxon>
    </lineage>
</organism>
<reference evidence="3" key="1">
    <citation type="submission" date="2022-11" db="EMBL/GenBank/DDBJ databases">
        <title>Centuries of genome instability and evolution in soft-shell clam transmissible cancer (bioRxiv).</title>
        <authorList>
            <person name="Hart S.F.M."/>
            <person name="Yonemitsu M.A."/>
            <person name="Giersch R.M."/>
            <person name="Beal B.F."/>
            <person name="Arriagada G."/>
            <person name="Davis B.W."/>
            <person name="Ostrander E.A."/>
            <person name="Goff S.P."/>
            <person name="Metzger M.J."/>
        </authorList>
    </citation>
    <scope>NUCLEOTIDE SEQUENCE</scope>
    <source>
        <strain evidence="3">MELC-2E11</strain>
        <tissue evidence="3">Siphon/mantle</tissue>
    </source>
</reference>
<protein>
    <submittedName>
        <fullName evidence="3">MPPD1-like protein</fullName>
    </submittedName>
</protein>
<dbReference type="Proteomes" id="UP001164746">
    <property type="component" value="Chromosome 4"/>
</dbReference>
<proteinExistence type="inferred from homology"/>